<feature type="region of interest" description="Disordered" evidence="1">
    <location>
        <begin position="1"/>
        <end position="24"/>
    </location>
</feature>
<dbReference type="Proteomes" id="UP000004508">
    <property type="component" value="Unassembled WGS sequence"/>
</dbReference>
<dbReference type="EMBL" id="ADVG01000001">
    <property type="protein sequence ID" value="EFH90155.1"/>
    <property type="molecule type" value="Genomic_DNA"/>
</dbReference>
<evidence type="ECO:0000313" key="3">
    <source>
        <dbReference type="Proteomes" id="UP000004508"/>
    </source>
</evidence>
<comment type="caution">
    <text evidence="2">The sequence shown here is derived from an EMBL/GenBank/DDBJ whole genome shotgun (WGS) entry which is preliminary data.</text>
</comment>
<reference evidence="2 3" key="1">
    <citation type="journal article" date="2011" name="Stand. Genomic Sci.">
        <title>Non-contiguous finished genome sequence and contextual data of the filamentous soil bacterium Ktedonobacter racemifer type strain (SOSP1-21).</title>
        <authorList>
            <person name="Chang Y.J."/>
            <person name="Land M."/>
            <person name="Hauser L."/>
            <person name="Chertkov O."/>
            <person name="Del Rio T.G."/>
            <person name="Nolan M."/>
            <person name="Copeland A."/>
            <person name="Tice H."/>
            <person name="Cheng J.F."/>
            <person name="Lucas S."/>
            <person name="Han C."/>
            <person name="Goodwin L."/>
            <person name="Pitluck S."/>
            <person name="Ivanova N."/>
            <person name="Ovchinikova G."/>
            <person name="Pati A."/>
            <person name="Chen A."/>
            <person name="Palaniappan K."/>
            <person name="Mavromatis K."/>
            <person name="Liolios K."/>
            <person name="Brettin T."/>
            <person name="Fiebig A."/>
            <person name="Rohde M."/>
            <person name="Abt B."/>
            <person name="Goker M."/>
            <person name="Detter J.C."/>
            <person name="Woyke T."/>
            <person name="Bristow J."/>
            <person name="Eisen J.A."/>
            <person name="Markowitz V."/>
            <person name="Hugenholtz P."/>
            <person name="Kyrpides N.C."/>
            <person name="Klenk H.P."/>
            <person name="Lapidus A."/>
        </authorList>
    </citation>
    <scope>NUCLEOTIDE SEQUENCE [LARGE SCALE GENOMIC DNA]</scope>
    <source>
        <strain evidence="3">DSM 44963</strain>
    </source>
</reference>
<dbReference type="AlphaFoldDB" id="D6TDM3"/>
<gene>
    <name evidence="2" type="ORF">Krac_11763</name>
</gene>
<protein>
    <submittedName>
        <fullName evidence="2">Uncharacterized protein</fullName>
    </submittedName>
</protein>
<name>D6TDM3_KTERA</name>
<sequence length="37" mass="4545">MSRETASQLPRQKKREDKRLNANLRRMPYANNEWNIE</sequence>
<evidence type="ECO:0000256" key="1">
    <source>
        <dbReference type="SAM" id="MobiDB-lite"/>
    </source>
</evidence>
<organism evidence="2 3">
    <name type="scientific">Ktedonobacter racemifer DSM 44963</name>
    <dbReference type="NCBI Taxonomy" id="485913"/>
    <lineage>
        <taxon>Bacteria</taxon>
        <taxon>Bacillati</taxon>
        <taxon>Chloroflexota</taxon>
        <taxon>Ktedonobacteria</taxon>
        <taxon>Ktedonobacterales</taxon>
        <taxon>Ktedonobacteraceae</taxon>
        <taxon>Ktedonobacter</taxon>
    </lineage>
</organism>
<accession>D6TDM3</accession>
<evidence type="ECO:0000313" key="2">
    <source>
        <dbReference type="EMBL" id="EFH90155.1"/>
    </source>
</evidence>
<feature type="compositionally biased region" description="Polar residues" evidence="1">
    <location>
        <begin position="1"/>
        <end position="10"/>
    </location>
</feature>
<dbReference type="InParanoid" id="D6TDM3"/>
<proteinExistence type="predicted"/>
<keyword evidence="3" id="KW-1185">Reference proteome</keyword>